<gene>
    <name evidence="2" type="ORF">H9649_14300</name>
</gene>
<dbReference type="PANTHER" id="PTHR37038">
    <property type="entry name" value="TRANSCRIPTIONAL REGULATOR-RELATED"/>
    <property type="match status" value="1"/>
</dbReference>
<evidence type="ECO:0000259" key="1">
    <source>
        <dbReference type="PROSITE" id="PS50943"/>
    </source>
</evidence>
<reference evidence="2 3" key="1">
    <citation type="submission" date="2020-08" db="EMBL/GenBank/DDBJ databases">
        <title>A Genomic Blueprint of the Chicken Gut Microbiome.</title>
        <authorList>
            <person name="Gilroy R."/>
            <person name="Ravi A."/>
            <person name="Getino M."/>
            <person name="Pursley I."/>
            <person name="Horton D.L."/>
            <person name="Alikhan N.-F."/>
            <person name="Baker D."/>
            <person name="Gharbi K."/>
            <person name="Hall N."/>
            <person name="Watson M."/>
            <person name="Adriaenssens E.M."/>
            <person name="Foster-Nyarko E."/>
            <person name="Jarju S."/>
            <person name="Secka A."/>
            <person name="Antonio M."/>
            <person name="Oren A."/>
            <person name="Chaudhuri R."/>
            <person name="La Ragione R.M."/>
            <person name="Hildebrand F."/>
            <person name="Pallen M.J."/>
        </authorList>
    </citation>
    <scope>NUCLEOTIDE SEQUENCE [LARGE SCALE GENOMIC DNA]</scope>
    <source>
        <strain evidence="2 3">Sa2YVA2</strain>
    </source>
</reference>
<dbReference type="PANTHER" id="PTHR37038:SF12">
    <property type="entry name" value="TRANSCRIPTIONAL REGULATOR"/>
    <property type="match status" value="1"/>
</dbReference>
<organism evidence="2 3">
    <name type="scientific">Sporosarcina quadrami</name>
    <dbReference type="NCBI Taxonomy" id="2762234"/>
    <lineage>
        <taxon>Bacteria</taxon>
        <taxon>Bacillati</taxon>
        <taxon>Bacillota</taxon>
        <taxon>Bacilli</taxon>
        <taxon>Bacillales</taxon>
        <taxon>Caryophanaceae</taxon>
        <taxon>Sporosarcina</taxon>
    </lineage>
</organism>
<sequence>MKAYGETLRQIREQKGLTLKELADGICSISFLSKFERSDSDITLRLFTRVLDKLMMSFDEFLFVHNEFKAGQLERFFKAIGNAYNQNDSDALRKLKEQEKKKWKQSGLEMYKHHVLMLQMYESIIDNKAMVEEVHKEDIQRLADYFFNVEVWGQYEFMLYNATMLFLDADMVLQLSRTAYEKSIRYEEFQKVNEVTGTILMNTIIYLLGPVNKFTNEMKFQAELGEFFSYLNALSVPEHKLFERATLLQLKGAYKLRIGESELGTAMIQKAIHIYTELGAVGQANHIENYLEQIMAYQETDS</sequence>
<keyword evidence="3" id="KW-1185">Reference proteome</keyword>
<dbReference type="Pfam" id="PF01381">
    <property type="entry name" value="HTH_3"/>
    <property type="match status" value="1"/>
</dbReference>
<dbReference type="PROSITE" id="PS50943">
    <property type="entry name" value="HTH_CROC1"/>
    <property type="match status" value="1"/>
</dbReference>
<dbReference type="InterPro" id="IPR001387">
    <property type="entry name" value="Cro/C1-type_HTH"/>
</dbReference>
<dbReference type="InterPro" id="IPR010057">
    <property type="entry name" value="Transcription_activator_Rgg_C"/>
</dbReference>
<dbReference type="SUPFAM" id="SSF47413">
    <property type="entry name" value="lambda repressor-like DNA-binding domains"/>
    <property type="match status" value="1"/>
</dbReference>
<dbReference type="CDD" id="cd00093">
    <property type="entry name" value="HTH_XRE"/>
    <property type="match status" value="1"/>
</dbReference>
<dbReference type="RefSeq" id="WP_191695581.1">
    <property type="nucleotide sequence ID" value="NZ_JACSQN010000014.1"/>
</dbReference>
<dbReference type="InterPro" id="IPR010982">
    <property type="entry name" value="Lambda_DNA-bd_dom_sf"/>
</dbReference>
<dbReference type="EMBL" id="JACSQN010000014">
    <property type="protein sequence ID" value="MBD7985757.1"/>
    <property type="molecule type" value="Genomic_DNA"/>
</dbReference>
<comment type="caution">
    <text evidence="2">The sequence shown here is derived from an EMBL/GenBank/DDBJ whole genome shotgun (WGS) entry which is preliminary data.</text>
</comment>
<protein>
    <submittedName>
        <fullName evidence="2">Helix-turn-helix domain-containing protein</fullName>
    </submittedName>
</protein>
<evidence type="ECO:0000313" key="2">
    <source>
        <dbReference type="EMBL" id="MBD7985757.1"/>
    </source>
</evidence>
<accession>A0ABR8UCJ6</accession>
<dbReference type="InterPro" id="IPR011990">
    <property type="entry name" value="TPR-like_helical_dom_sf"/>
</dbReference>
<dbReference type="Proteomes" id="UP000626786">
    <property type="component" value="Unassembled WGS sequence"/>
</dbReference>
<dbReference type="Gene3D" id="1.25.40.10">
    <property type="entry name" value="Tetratricopeptide repeat domain"/>
    <property type="match status" value="1"/>
</dbReference>
<dbReference type="InterPro" id="IPR053163">
    <property type="entry name" value="HTH-type_regulator_Rgg"/>
</dbReference>
<evidence type="ECO:0000313" key="3">
    <source>
        <dbReference type="Proteomes" id="UP000626786"/>
    </source>
</evidence>
<dbReference type="NCBIfam" id="TIGR01716">
    <property type="entry name" value="RGG_Cterm"/>
    <property type="match status" value="1"/>
</dbReference>
<proteinExistence type="predicted"/>
<dbReference type="SMART" id="SM00530">
    <property type="entry name" value="HTH_XRE"/>
    <property type="match status" value="1"/>
</dbReference>
<dbReference type="Pfam" id="PF21259">
    <property type="entry name" value="Rgg_C"/>
    <property type="match status" value="1"/>
</dbReference>
<name>A0ABR8UCJ6_9BACL</name>
<feature type="domain" description="HTH cro/C1-type" evidence="1">
    <location>
        <begin position="8"/>
        <end position="61"/>
    </location>
</feature>